<feature type="domain" description="Peptidase S11 D-alanyl-D-alanine carboxypeptidase A N-terminal" evidence="11">
    <location>
        <begin position="25"/>
        <end position="253"/>
    </location>
</feature>
<proteinExistence type="inferred from homology"/>
<dbReference type="InterPro" id="IPR012338">
    <property type="entry name" value="Beta-lactam/transpept-like"/>
</dbReference>
<gene>
    <name evidence="12" type="ORF">HB853_03965</name>
</gene>
<keyword evidence="12" id="KW-0645">Protease</keyword>
<evidence type="ECO:0000256" key="3">
    <source>
        <dbReference type="ARBA" id="ARBA00022801"/>
    </source>
</evidence>
<dbReference type="GO" id="GO:0008360">
    <property type="term" value="P:regulation of cell shape"/>
    <property type="evidence" value="ECO:0007669"/>
    <property type="project" value="UniProtKB-KW"/>
</dbReference>
<evidence type="ECO:0000256" key="8">
    <source>
        <dbReference type="PIRSR" id="PIRSR618044-2"/>
    </source>
</evidence>
<dbReference type="Proteomes" id="UP000522007">
    <property type="component" value="Unassembled WGS sequence"/>
</dbReference>
<evidence type="ECO:0000256" key="7">
    <source>
        <dbReference type="PIRSR" id="PIRSR618044-1"/>
    </source>
</evidence>
<evidence type="ECO:0000259" key="11">
    <source>
        <dbReference type="Pfam" id="PF00768"/>
    </source>
</evidence>
<organism evidence="12 13">
    <name type="scientific">Listeria welshimeri</name>
    <dbReference type="NCBI Taxonomy" id="1643"/>
    <lineage>
        <taxon>Bacteria</taxon>
        <taxon>Bacillati</taxon>
        <taxon>Bacillota</taxon>
        <taxon>Bacilli</taxon>
        <taxon>Bacillales</taxon>
        <taxon>Listeriaceae</taxon>
        <taxon>Listeria</taxon>
    </lineage>
</organism>
<accession>A0A7X0W4Z8</accession>
<feature type="active site" description="Proton acceptor" evidence="7">
    <location>
        <position position="61"/>
    </location>
</feature>
<evidence type="ECO:0000256" key="2">
    <source>
        <dbReference type="ARBA" id="ARBA00022729"/>
    </source>
</evidence>
<protein>
    <submittedName>
        <fullName evidence="12">D-alanyl-D-alanine carboxypeptidase</fullName>
    </submittedName>
</protein>
<dbReference type="GO" id="GO:0009252">
    <property type="term" value="P:peptidoglycan biosynthetic process"/>
    <property type="evidence" value="ECO:0007669"/>
    <property type="project" value="UniProtKB-KW"/>
</dbReference>
<evidence type="ECO:0000256" key="6">
    <source>
        <dbReference type="ARBA" id="ARBA00023316"/>
    </source>
</evidence>
<dbReference type="Gene3D" id="3.40.710.10">
    <property type="entry name" value="DD-peptidase/beta-lactamase superfamily"/>
    <property type="match status" value="1"/>
</dbReference>
<sequence length="273" mass="29788">MKLRKLTWLLLIGTLLLSACSDNQTNLNVSADAAAVYSMNDKKAISEKNSDKVMPIASITKLMTTFLVLEAVKKGELSWDEKLDLIRLDDPSAVSLYAITKKRTWSVRDLYSAMLVMSANDAAETLGNRLDGADFPKKMNKEAKKLGLSNKTEFVSASGLDVDGEMSVSTTKDLYKLSSELISTYPDVLDTTSKSSIITEKGAKIESTNDLIGTIPGLDGLKTGFTDEAGYCFIGTAKQNGKRVISIVLNSDTAENRFKDTEKLIKLGFKGEE</sequence>
<comment type="caution">
    <text evidence="12">The sequence shown here is derived from an EMBL/GenBank/DDBJ whole genome shotgun (WGS) entry which is preliminary data.</text>
</comment>
<keyword evidence="6" id="KW-0961">Cell wall biogenesis/degradation</keyword>
<dbReference type="GO" id="GO:0006508">
    <property type="term" value="P:proteolysis"/>
    <property type="evidence" value="ECO:0007669"/>
    <property type="project" value="InterPro"/>
</dbReference>
<feature type="active site" evidence="7">
    <location>
        <position position="118"/>
    </location>
</feature>
<dbReference type="AlphaFoldDB" id="A0A7X0W4Z8"/>
<evidence type="ECO:0000313" key="13">
    <source>
        <dbReference type="Proteomes" id="UP000522007"/>
    </source>
</evidence>
<evidence type="ECO:0000313" key="12">
    <source>
        <dbReference type="EMBL" id="MBC1322093.1"/>
    </source>
</evidence>
<dbReference type="InterPro" id="IPR018044">
    <property type="entry name" value="Peptidase_S11"/>
</dbReference>
<feature type="chain" id="PRO_5031233053" evidence="10">
    <location>
        <begin position="22"/>
        <end position="273"/>
    </location>
</feature>
<reference evidence="12 13" key="1">
    <citation type="submission" date="2020-03" db="EMBL/GenBank/DDBJ databases">
        <title>Soil Listeria distribution.</title>
        <authorList>
            <person name="Liao J."/>
            <person name="Wiedmann M."/>
        </authorList>
    </citation>
    <scope>NUCLEOTIDE SEQUENCE [LARGE SCALE GENOMIC DNA]</scope>
    <source>
        <strain evidence="12 13">FSL L7-1829</strain>
    </source>
</reference>
<evidence type="ECO:0000256" key="10">
    <source>
        <dbReference type="SAM" id="SignalP"/>
    </source>
</evidence>
<name>A0A7X0W4Z8_LISWE</name>
<dbReference type="PANTHER" id="PTHR21581:SF11">
    <property type="entry name" value="D-ALANYL-D-ALANINE CARBOXYPEPTIDASE DACA"/>
    <property type="match status" value="1"/>
</dbReference>
<evidence type="ECO:0000256" key="9">
    <source>
        <dbReference type="RuleBase" id="RU004016"/>
    </source>
</evidence>
<dbReference type="PANTHER" id="PTHR21581">
    <property type="entry name" value="D-ALANYL-D-ALANINE CARBOXYPEPTIDASE"/>
    <property type="match status" value="1"/>
</dbReference>
<dbReference type="SUPFAM" id="SSF56601">
    <property type="entry name" value="beta-lactamase/transpeptidase-like"/>
    <property type="match status" value="1"/>
</dbReference>
<keyword evidence="2 10" id="KW-0732">Signal</keyword>
<keyword evidence="4" id="KW-0133">Cell shape</keyword>
<dbReference type="PROSITE" id="PS51257">
    <property type="entry name" value="PROKAR_LIPOPROTEIN"/>
    <property type="match status" value="1"/>
</dbReference>
<evidence type="ECO:0000256" key="5">
    <source>
        <dbReference type="ARBA" id="ARBA00022984"/>
    </source>
</evidence>
<keyword evidence="3" id="KW-0378">Hydrolase</keyword>
<evidence type="ECO:0000256" key="1">
    <source>
        <dbReference type="ARBA" id="ARBA00007164"/>
    </source>
</evidence>
<dbReference type="InterPro" id="IPR001967">
    <property type="entry name" value="Peptidase_S11_N"/>
</dbReference>
<feature type="active site" description="Acyl-ester intermediate" evidence="7">
    <location>
        <position position="58"/>
    </location>
</feature>
<keyword evidence="5" id="KW-0573">Peptidoglycan synthesis</keyword>
<keyword evidence="12" id="KW-0121">Carboxypeptidase</keyword>
<dbReference type="Pfam" id="PF00768">
    <property type="entry name" value="Peptidase_S11"/>
    <property type="match status" value="1"/>
</dbReference>
<comment type="similarity">
    <text evidence="1 9">Belongs to the peptidase S11 family.</text>
</comment>
<dbReference type="GO" id="GO:0009002">
    <property type="term" value="F:serine-type D-Ala-D-Ala carboxypeptidase activity"/>
    <property type="evidence" value="ECO:0007669"/>
    <property type="project" value="InterPro"/>
</dbReference>
<evidence type="ECO:0000256" key="4">
    <source>
        <dbReference type="ARBA" id="ARBA00022960"/>
    </source>
</evidence>
<dbReference type="GO" id="GO:0071555">
    <property type="term" value="P:cell wall organization"/>
    <property type="evidence" value="ECO:0007669"/>
    <property type="project" value="UniProtKB-KW"/>
</dbReference>
<dbReference type="PRINTS" id="PR00725">
    <property type="entry name" value="DADACBPTASE1"/>
</dbReference>
<feature type="signal peptide" evidence="10">
    <location>
        <begin position="1"/>
        <end position="21"/>
    </location>
</feature>
<dbReference type="EMBL" id="JAAROP010000002">
    <property type="protein sequence ID" value="MBC1322093.1"/>
    <property type="molecule type" value="Genomic_DNA"/>
</dbReference>
<feature type="binding site" evidence="8">
    <location>
        <position position="222"/>
    </location>
    <ligand>
        <name>substrate</name>
    </ligand>
</feature>